<reference evidence="2 3" key="1">
    <citation type="journal article" date="2019" name="Commun. Biol.">
        <title>The bagworm genome reveals a unique fibroin gene that provides high tensile strength.</title>
        <authorList>
            <person name="Kono N."/>
            <person name="Nakamura H."/>
            <person name="Ohtoshi R."/>
            <person name="Tomita M."/>
            <person name="Numata K."/>
            <person name="Arakawa K."/>
        </authorList>
    </citation>
    <scope>NUCLEOTIDE SEQUENCE [LARGE SCALE GENOMIC DNA]</scope>
</reference>
<keyword evidence="3" id="KW-1185">Reference proteome</keyword>
<name>A0A4C1TRI3_EUMVA</name>
<dbReference type="AlphaFoldDB" id="A0A4C1TRI3"/>
<gene>
    <name evidence="2" type="ORF">EVAR_19382_1</name>
</gene>
<accession>A0A4C1TRI3</accession>
<feature type="region of interest" description="Disordered" evidence="1">
    <location>
        <begin position="52"/>
        <end position="106"/>
    </location>
</feature>
<feature type="region of interest" description="Disordered" evidence="1">
    <location>
        <begin position="1"/>
        <end position="22"/>
    </location>
</feature>
<organism evidence="2 3">
    <name type="scientific">Eumeta variegata</name>
    <name type="common">Bagworm moth</name>
    <name type="synonym">Eumeta japonica</name>
    <dbReference type="NCBI Taxonomy" id="151549"/>
    <lineage>
        <taxon>Eukaryota</taxon>
        <taxon>Metazoa</taxon>
        <taxon>Ecdysozoa</taxon>
        <taxon>Arthropoda</taxon>
        <taxon>Hexapoda</taxon>
        <taxon>Insecta</taxon>
        <taxon>Pterygota</taxon>
        <taxon>Neoptera</taxon>
        <taxon>Endopterygota</taxon>
        <taxon>Lepidoptera</taxon>
        <taxon>Glossata</taxon>
        <taxon>Ditrysia</taxon>
        <taxon>Tineoidea</taxon>
        <taxon>Psychidae</taxon>
        <taxon>Oiketicinae</taxon>
        <taxon>Eumeta</taxon>
    </lineage>
</organism>
<evidence type="ECO:0000313" key="3">
    <source>
        <dbReference type="Proteomes" id="UP000299102"/>
    </source>
</evidence>
<feature type="compositionally biased region" description="Basic and acidic residues" evidence="1">
    <location>
        <begin position="52"/>
        <end position="64"/>
    </location>
</feature>
<dbReference type="EMBL" id="BGZK01000080">
    <property type="protein sequence ID" value="GBP16587.1"/>
    <property type="molecule type" value="Genomic_DNA"/>
</dbReference>
<feature type="compositionally biased region" description="Low complexity" evidence="1">
    <location>
        <begin position="76"/>
        <end position="89"/>
    </location>
</feature>
<sequence length="142" mass="15759">MQEYNGIRRAAARRGRGRCGGDVTRVGIHRVAPSRKLETAPVGFLKKSSAESLDHEYGGRDGRVKTRRARRPPRPGVKVVGRVPTGGTRSCRFIRGTDHHNKGSLGPARRLAFFSCSSKKKKELAPAPPPSRRMFLPFWASR</sequence>
<protein>
    <submittedName>
        <fullName evidence="2">Uncharacterized protein</fullName>
    </submittedName>
</protein>
<dbReference type="Proteomes" id="UP000299102">
    <property type="component" value="Unassembled WGS sequence"/>
</dbReference>
<evidence type="ECO:0000313" key="2">
    <source>
        <dbReference type="EMBL" id="GBP16587.1"/>
    </source>
</evidence>
<proteinExistence type="predicted"/>
<comment type="caution">
    <text evidence="2">The sequence shown here is derived from an EMBL/GenBank/DDBJ whole genome shotgun (WGS) entry which is preliminary data.</text>
</comment>
<evidence type="ECO:0000256" key="1">
    <source>
        <dbReference type="SAM" id="MobiDB-lite"/>
    </source>
</evidence>